<keyword evidence="1" id="KW-0472">Membrane</keyword>
<evidence type="ECO:0000256" key="1">
    <source>
        <dbReference type="SAM" id="Phobius"/>
    </source>
</evidence>
<keyword evidence="1" id="KW-0812">Transmembrane</keyword>
<feature type="transmembrane region" description="Helical" evidence="1">
    <location>
        <begin position="92"/>
        <end position="114"/>
    </location>
</feature>
<dbReference type="RefSeq" id="WP_025087260.1">
    <property type="nucleotide sequence ID" value="NZ_AZFT01000002.1"/>
</dbReference>
<feature type="transmembrane region" description="Helical" evidence="1">
    <location>
        <begin position="12"/>
        <end position="31"/>
    </location>
</feature>
<proteinExistence type="predicted"/>
<dbReference type="Proteomes" id="UP000051324">
    <property type="component" value="Unassembled WGS sequence"/>
</dbReference>
<dbReference type="AlphaFoldDB" id="A0A0R1U1W8"/>
<evidence type="ECO:0000313" key="3">
    <source>
        <dbReference type="Proteomes" id="UP000051324"/>
    </source>
</evidence>
<dbReference type="STRING" id="1423724.FC32_GL001595"/>
<reference evidence="2 3" key="1">
    <citation type="journal article" date="2015" name="Genome Announc.">
        <title>Expanding the biotechnology potential of lactobacilli through comparative genomics of 213 strains and associated genera.</title>
        <authorList>
            <person name="Sun Z."/>
            <person name="Harris H.M."/>
            <person name="McCann A."/>
            <person name="Guo C."/>
            <person name="Argimon S."/>
            <person name="Zhang W."/>
            <person name="Yang X."/>
            <person name="Jeffery I.B."/>
            <person name="Cooney J.C."/>
            <person name="Kagawa T.F."/>
            <person name="Liu W."/>
            <person name="Song Y."/>
            <person name="Salvetti E."/>
            <person name="Wrobel A."/>
            <person name="Rasinkangas P."/>
            <person name="Parkhill J."/>
            <person name="Rea M.C."/>
            <person name="O'Sullivan O."/>
            <person name="Ritari J."/>
            <person name="Douillard F.P."/>
            <person name="Paul Ross R."/>
            <person name="Yang R."/>
            <person name="Briner A.E."/>
            <person name="Felis G.E."/>
            <person name="de Vos W.M."/>
            <person name="Barrangou R."/>
            <person name="Klaenhammer T.R."/>
            <person name="Caufield P.W."/>
            <person name="Cui Y."/>
            <person name="Zhang H."/>
            <person name="O'Toole P.W."/>
        </authorList>
    </citation>
    <scope>NUCLEOTIDE SEQUENCE [LARGE SCALE GENOMIC DNA]</scope>
    <source>
        <strain evidence="2 3">DSM 16634</strain>
    </source>
</reference>
<feature type="transmembrane region" description="Helical" evidence="1">
    <location>
        <begin position="51"/>
        <end position="80"/>
    </location>
</feature>
<feature type="transmembrane region" description="Helical" evidence="1">
    <location>
        <begin position="148"/>
        <end position="167"/>
    </location>
</feature>
<protein>
    <submittedName>
        <fullName evidence="2">Uncharacterized protein</fullName>
    </submittedName>
</protein>
<name>A0A0R1U1W8_9LACO</name>
<keyword evidence="3" id="KW-1185">Reference proteome</keyword>
<dbReference type="PATRIC" id="fig|1423724.4.peg.1660"/>
<comment type="caution">
    <text evidence="2">The sequence shown here is derived from an EMBL/GenBank/DDBJ whole genome shotgun (WGS) entry which is preliminary data.</text>
</comment>
<accession>A0A0R1U1W8</accession>
<keyword evidence="1" id="KW-1133">Transmembrane helix</keyword>
<feature type="transmembrane region" description="Helical" evidence="1">
    <location>
        <begin position="120"/>
        <end position="139"/>
    </location>
</feature>
<sequence>MGEEELALSKKHKIEMTFVVLFSYSLLIYSFCQNSTQMALVSTILRNANFVKLIIFEFIAGFIGGAITFAFNLGVGKLLLKLITPETEQPALYLGLVVATTTTNLVMASIVAYLGTFMRYQLVASLLELGLFGIVYYCLSKQTLKKTLILLAGYFCLNLVLSIIFWYCLPLY</sequence>
<organism evidence="2 3">
    <name type="scientific">Ligilactobacillus apodemi DSM 16634 = JCM 16172</name>
    <dbReference type="NCBI Taxonomy" id="1423724"/>
    <lineage>
        <taxon>Bacteria</taxon>
        <taxon>Bacillati</taxon>
        <taxon>Bacillota</taxon>
        <taxon>Bacilli</taxon>
        <taxon>Lactobacillales</taxon>
        <taxon>Lactobacillaceae</taxon>
        <taxon>Ligilactobacillus</taxon>
    </lineage>
</organism>
<evidence type="ECO:0000313" key="2">
    <source>
        <dbReference type="EMBL" id="KRL87369.1"/>
    </source>
</evidence>
<dbReference type="EMBL" id="AZFT01000002">
    <property type="protein sequence ID" value="KRL87369.1"/>
    <property type="molecule type" value="Genomic_DNA"/>
</dbReference>
<gene>
    <name evidence="2" type="ORF">FC32_GL001595</name>
</gene>